<comment type="subunit">
    <text evidence="3">Heterohexadecamer of 8 large chains and 8 small chains; disulfide-linked. The disulfide link is formed within the large subunit homodimers.</text>
</comment>
<organism evidence="5 6">
    <name type="scientific">Linum tenue</name>
    <dbReference type="NCBI Taxonomy" id="586396"/>
    <lineage>
        <taxon>Eukaryota</taxon>
        <taxon>Viridiplantae</taxon>
        <taxon>Streptophyta</taxon>
        <taxon>Embryophyta</taxon>
        <taxon>Tracheophyta</taxon>
        <taxon>Spermatophyta</taxon>
        <taxon>Magnoliopsida</taxon>
        <taxon>eudicotyledons</taxon>
        <taxon>Gunneridae</taxon>
        <taxon>Pentapetalae</taxon>
        <taxon>rosids</taxon>
        <taxon>fabids</taxon>
        <taxon>Malpighiales</taxon>
        <taxon>Linaceae</taxon>
        <taxon>Linum</taxon>
    </lineage>
</organism>
<evidence type="ECO:0000259" key="4">
    <source>
        <dbReference type="Pfam" id="PF00016"/>
    </source>
</evidence>
<comment type="caution">
    <text evidence="5">The sequence shown here is derived from an EMBL/GenBank/DDBJ whole genome shotgun (WGS) entry which is preliminary data.</text>
</comment>
<dbReference type="Pfam" id="PF00016">
    <property type="entry name" value="RuBisCO_large"/>
    <property type="match status" value="1"/>
</dbReference>
<name>A0AAV0NSK6_9ROSI</name>
<evidence type="ECO:0000313" key="5">
    <source>
        <dbReference type="EMBL" id="CAI0461198.1"/>
    </source>
</evidence>
<comment type="function">
    <text evidence="2">RuBisCO catalyzes two reactions: the carboxylation of D-ribulose 1,5-bisphosphate, the primary event in carbon dioxide fixation, as well as the oxidative fragmentation of the pentose substrate in the photorespiration process. Both reactions occur simultaneously and in competition at the same active site.</text>
</comment>
<keyword evidence="1" id="KW-0488">Methylation</keyword>
<reference evidence="5" key="1">
    <citation type="submission" date="2022-08" db="EMBL/GenBank/DDBJ databases">
        <authorList>
            <person name="Gutierrez-Valencia J."/>
        </authorList>
    </citation>
    <scope>NUCLEOTIDE SEQUENCE</scope>
</reference>
<dbReference type="AlphaFoldDB" id="A0AAV0NSK6"/>
<dbReference type="Gene3D" id="3.20.20.110">
    <property type="entry name" value="Ribulose bisphosphate carboxylase, large subunit, C-terminal domain"/>
    <property type="match status" value="1"/>
</dbReference>
<evidence type="ECO:0000256" key="1">
    <source>
        <dbReference type="ARBA" id="ARBA00022481"/>
    </source>
</evidence>
<sequence>MPAQTEIFGDDSVLQFGGGTLGHPWGNAPGAVVNPVARNEGRDLAREGNSIFCEASKWSPELAAACEVWKEIQFEYEAVDTL</sequence>
<dbReference type="GO" id="GO:0016984">
    <property type="term" value="F:ribulose-bisphosphate carboxylase activity"/>
    <property type="evidence" value="ECO:0007669"/>
    <property type="project" value="InterPro"/>
</dbReference>
<evidence type="ECO:0000256" key="3">
    <source>
        <dbReference type="ARBA" id="ARBA00025888"/>
    </source>
</evidence>
<accession>A0AAV0NSK6</accession>
<dbReference type="InterPro" id="IPR000685">
    <property type="entry name" value="RuBisCO_lsu_C"/>
</dbReference>
<feature type="domain" description="Ribulose bisphosphate carboxylase large subunit C-terminal" evidence="4">
    <location>
        <begin position="1"/>
        <end position="69"/>
    </location>
</feature>
<evidence type="ECO:0000256" key="2">
    <source>
        <dbReference type="ARBA" id="ARBA00025664"/>
    </source>
</evidence>
<evidence type="ECO:0000313" key="6">
    <source>
        <dbReference type="Proteomes" id="UP001154282"/>
    </source>
</evidence>
<protein>
    <recommendedName>
        <fullName evidence="4">Ribulose bisphosphate carboxylase large subunit C-terminal domain-containing protein</fullName>
    </recommendedName>
</protein>
<dbReference type="Proteomes" id="UP001154282">
    <property type="component" value="Unassembled WGS sequence"/>
</dbReference>
<gene>
    <name evidence="5" type="ORF">LITE_LOCUS34834</name>
</gene>
<dbReference type="PANTHER" id="PTHR42704:SF17">
    <property type="entry name" value="RIBULOSE BISPHOSPHATE CARBOXYLASE LARGE CHAIN"/>
    <property type="match status" value="1"/>
</dbReference>
<proteinExistence type="predicted"/>
<dbReference type="SUPFAM" id="SSF51649">
    <property type="entry name" value="RuBisCo, C-terminal domain"/>
    <property type="match status" value="1"/>
</dbReference>
<keyword evidence="6" id="KW-1185">Reference proteome</keyword>
<dbReference type="EMBL" id="CAMGYJ010000008">
    <property type="protein sequence ID" value="CAI0461198.1"/>
    <property type="molecule type" value="Genomic_DNA"/>
</dbReference>
<dbReference type="PANTHER" id="PTHR42704">
    <property type="entry name" value="RIBULOSE BISPHOSPHATE CARBOXYLASE"/>
    <property type="match status" value="1"/>
</dbReference>
<dbReference type="InterPro" id="IPR033966">
    <property type="entry name" value="RuBisCO"/>
</dbReference>
<dbReference type="InterPro" id="IPR036376">
    <property type="entry name" value="RuBisCO_lsu_C_sf"/>
</dbReference>
<dbReference type="GO" id="GO:0000287">
    <property type="term" value="F:magnesium ion binding"/>
    <property type="evidence" value="ECO:0007669"/>
    <property type="project" value="InterPro"/>
</dbReference>